<protein>
    <submittedName>
        <fullName evidence="8">S8 family serine peptidase</fullName>
    </submittedName>
</protein>
<reference evidence="8" key="1">
    <citation type="submission" date="2021-05" db="EMBL/GenBank/DDBJ databases">
        <authorList>
            <person name="Pietrasiak N."/>
            <person name="Ward R."/>
            <person name="Stajich J.E."/>
            <person name="Kurbessoian T."/>
        </authorList>
    </citation>
    <scope>NUCLEOTIDE SEQUENCE</scope>
    <source>
        <strain evidence="8">GSE-NOS-MK-12-04C</strain>
    </source>
</reference>
<evidence type="ECO:0000256" key="4">
    <source>
        <dbReference type="ARBA" id="ARBA00022825"/>
    </source>
</evidence>
<dbReference type="PANTHER" id="PTHR43806:SF11">
    <property type="entry name" value="CEREVISIN-RELATED"/>
    <property type="match status" value="1"/>
</dbReference>
<proteinExistence type="inferred from homology"/>
<keyword evidence="3 5" id="KW-0378">Hydrolase</keyword>
<dbReference type="GO" id="GO:0004252">
    <property type="term" value="F:serine-type endopeptidase activity"/>
    <property type="evidence" value="ECO:0007669"/>
    <property type="project" value="UniProtKB-UniRule"/>
</dbReference>
<dbReference type="Gene3D" id="3.40.50.200">
    <property type="entry name" value="Peptidase S8/S53 domain"/>
    <property type="match status" value="1"/>
</dbReference>
<evidence type="ECO:0000313" key="8">
    <source>
        <dbReference type="EMBL" id="MBW4671305.1"/>
    </source>
</evidence>
<evidence type="ECO:0000256" key="2">
    <source>
        <dbReference type="ARBA" id="ARBA00022670"/>
    </source>
</evidence>
<dbReference type="CDD" id="cd07480">
    <property type="entry name" value="Peptidases_S8_12"/>
    <property type="match status" value="1"/>
</dbReference>
<name>A0A951QV70_9CYAN</name>
<evidence type="ECO:0000256" key="1">
    <source>
        <dbReference type="ARBA" id="ARBA00011073"/>
    </source>
</evidence>
<gene>
    <name evidence="8" type="ORF">KME60_28760</name>
</gene>
<evidence type="ECO:0000256" key="5">
    <source>
        <dbReference type="PROSITE-ProRule" id="PRU01240"/>
    </source>
</evidence>
<dbReference type="AlphaFoldDB" id="A0A951QV70"/>
<dbReference type="PROSITE" id="PS51892">
    <property type="entry name" value="SUBTILASE"/>
    <property type="match status" value="1"/>
</dbReference>
<dbReference type="EMBL" id="JAHHGZ010000042">
    <property type="protein sequence ID" value="MBW4671305.1"/>
    <property type="molecule type" value="Genomic_DNA"/>
</dbReference>
<feature type="active site" description="Charge relay system" evidence="5">
    <location>
        <position position="379"/>
    </location>
</feature>
<dbReference type="PANTHER" id="PTHR43806">
    <property type="entry name" value="PEPTIDASE S8"/>
    <property type="match status" value="1"/>
</dbReference>
<dbReference type="InterPro" id="IPR023828">
    <property type="entry name" value="Peptidase_S8_Ser-AS"/>
</dbReference>
<dbReference type="InterPro" id="IPR036852">
    <property type="entry name" value="Peptidase_S8/S53_dom_sf"/>
</dbReference>
<sequence>MVNHLNPIVASDEMTGRYLVLFREDAVAEGMQMLTELPNINLSSAEPTLGDNVIFLSTLGVAVVQAEPEQLQSFRFATEDNSPILAIEPERVLYALEGSEFLNPKLERSLASIDIAADYLKGYRDAVNFLAERLLPAQEAQLQAADESVATWGLQATKVVNSCFSGKGIKVAVLDTGFDFNHPDFAGRSIISKSFIPGEEVQDGQGHGTHCIGTACGSRQPSLLPRYGVAYNSEIYAGKVLSNEGRGSDGGILQGIEWAIANGCKIISMSLGARTQVGTPFSPVYEAVAQRALKSGTLIIAAAGNESRRSSGIINPVARPANCPSIMAVGALDSQLQIASFSNRGINPQGGQVDIAGPGVAVYSSWLMPTQYRTISGTSMATPHTAGIAALHAEATGLVGLELWSLLMRTALRLPLSSEDVGAGIVQAP</sequence>
<accession>A0A951QV70</accession>
<dbReference type="PROSITE" id="PS00138">
    <property type="entry name" value="SUBTILASE_SER"/>
    <property type="match status" value="1"/>
</dbReference>
<evidence type="ECO:0000313" key="9">
    <source>
        <dbReference type="Proteomes" id="UP000729701"/>
    </source>
</evidence>
<evidence type="ECO:0000256" key="3">
    <source>
        <dbReference type="ARBA" id="ARBA00022801"/>
    </source>
</evidence>
<reference evidence="8" key="2">
    <citation type="journal article" date="2022" name="Microbiol. Resour. Announc.">
        <title>Metagenome Sequencing to Explore Phylogenomics of Terrestrial Cyanobacteria.</title>
        <authorList>
            <person name="Ward R.D."/>
            <person name="Stajich J.E."/>
            <person name="Johansen J.R."/>
            <person name="Huntemann M."/>
            <person name="Clum A."/>
            <person name="Foster B."/>
            <person name="Foster B."/>
            <person name="Roux S."/>
            <person name="Palaniappan K."/>
            <person name="Varghese N."/>
            <person name="Mukherjee S."/>
            <person name="Reddy T.B.K."/>
            <person name="Daum C."/>
            <person name="Copeland A."/>
            <person name="Chen I.A."/>
            <person name="Ivanova N.N."/>
            <person name="Kyrpides N.C."/>
            <person name="Shapiro N."/>
            <person name="Eloe-Fadrosh E.A."/>
            <person name="Pietrasiak N."/>
        </authorList>
    </citation>
    <scope>NUCLEOTIDE SEQUENCE</scope>
    <source>
        <strain evidence="8">GSE-NOS-MK-12-04C</strain>
    </source>
</reference>
<dbReference type="InterPro" id="IPR000209">
    <property type="entry name" value="Peptidase_S8/S53_dom"/>
</dbReference>
<dbReference type="Proteomes" id="UP000729701">
    <property type="component" value="Unassembled WGS sequence"/>
</dbReference>
<comment type="caution">
    <text evidence="8">The sequence shown here is derived from an EMBL/GenBank/DDBJ whole genome shotgun (WGS) entry which is preliminary data.</text>
</comment>
<dbReference type="PROSITE" id="PS00136">
    <property type="entry name" value="SUBTILASE_ASP"/>
    <property type="match status" value="1"/>
</dbReference>
<keyword evidence="2 5" id="KW-0645">Protease</keyword>
<keyword evidence="4 5" id="KW-0720">Serine protease</keyword>
<evidence type="ECO:0000259" key="7">
    <source>
        <dbReference type="Pfam" id="PF00082"/>
    </source>
</evidence>
<feature type="active site" description="Charge relay system" evidence="5">
    <location>
        <position position="207"/>
    </location>
</feature>
<dbReference type="PRINTS" id="PR00723">
    <property type="entry name" value="SUBTILISIN"/>
</dbReference>
<dbReference type="SUPFAM" id="SSF52743">
    <property type="entry name" value="Subtilisin-like"/>
    <property type="match status" value="1"/>
</dbReference>
<dbReference type="InterPro" id="IPR015500">
    <property type="entry name" value="Peptidase_S8_subtilisin-rel"/>
</dbReference>
<feature type="domain" description="Peptidase S8/S53" evidence="7">
    <location>
        <begin position="166"/>
        <end position="424"/>
    </location>
</feature>
<dbReference type="Pfam" id="PF00082">
    <property type="entry name" value="Peptidase_S8"/>
    <property type="match status" value="1"/>
</dbReference>
<organism evidence="8 9">
    <name type="scientific">Cyanomargarita calcarea GSE-NOS-MK-12-04C</name>
    <dbReference type="NCBI Taxonomy" id="2839659"/>
    <lineage>
        <taxon>Bacteria</taxon>
        <taxon>Bacillati</taxon>
        <taxon>Cyanobacteriota</taxon>
        <taxon>Cyanophyceae</taxon>
        <taxon>Nostocales</taxon>
        <taxon>Cyanomargaritaceae</taxon>
        <taxon>Cyanomargarita</taxon>
    </lineage>
</organism>
<comment type="similarity">
    <text evidence="1 5 6">Belongs to the peptidase S8 family.</text>
</comment>
<feature type="active site" description="Charge relay system" evidence="5">
    <location>
        <position position="175"/>
    </location>
</feature>
<evidence type="ECO:0000256" key="6">
    <source>
        <dbReference type="RuleBase" id="RU003355"/>
    </source>
</evidence>
<dbReference type="InterPro" id="IPR050131">
    <property type="entry name" value="Peptidase_S8_subtilisin-like"/>
</dbReference>
<dbReference type="GO" id="GO:0006508">
    <property type="term" value="P:proteolysis"/>
    <property type="evidence" value="ECO:0007669"/>
    <property type="project" value="UniProtKB-KW"/>
</dbReference>
<dbReference type="InterPro" id="IPR023827">
    <property type="entry name" value="Peptidase_S8_Asp-AS"/>
</dbReference>